<dbReference type="AlphaFoldDB" id="A0AAW0EKF0"/>
<comment type="caution">
    <text evidence="1">The sequence shown here is derived from an EMBL/GenBank/DDBJ whole genome shotgun (WGS) entry which is preliminary data.</text>
</comment>
<accession>A0AAW0EKF0</accession>
<reference evidence="1 2" key="1">
    <citation type="journal article" date="2024" name="J Genomics">
        <title>Draft genome sequencing and assembly of Favolaschia claudopus CIRM-BRFM 2984 isolated from oak limbs.</title>
        <authorList>
            <person name="Navarro D."/>
            <person name="Drula E."/>
            <person name="Chaduli D."/>
            <person name="Cazenave R."/>
            <person name="Ahrendt S."/>
            <person name="Wang J."/>
            <person name="Lipzen A."/>
            <person name="Daum C."/>
            <person name="Barry K."/>
            <person name="Grigoriev I.V."/>
            <person name="Favel A."/>
            <person name="Rosso M.N."/>
            <person name="Martin F."/>
        </authorList>
    </citation>
    <scope>NUCLEOTIDE SEQUENCE [LARGE SCALE GENOMIC DNA]</scope>
    <source>
        <strain evidence="1 2">CIRM-BRFM 2984</strain>
    </source>
</reference>
<evidence type="ECO:0000313" key="2">
    <source>
        <dbReference type="Proteomes" id="UP001362999"/>
    </source>
</evidence>
<dbReference type="EMBL" id="JAWWNJ010000001">
    <property type="protein sequence ID" value="KAK7065056.1"/>
    <property type="molecule type" value="Genomic_DNA"/>
</dbReference>
<gene>
    <name evidence="1" type="ORF">R3P38DRAFT_3166075</name>
</gene>
<keyword evidence="2" id="KW-1185">Reference proteome</keyword>
<name>A0AAW0EKF0_9AGAR</name>
<evidence type="ECO:0000313" key="1">
    <source>
        <dbReference type="EMBL" id="KAK7065056.1"/>
    </source>
</evidence>
<protein>
    <submittedName>
        <fullName evidence="1">Uncharacterized protein</fullName>
    </submittedName>
</protein>
<sequence length="187" mass="20660">MHFPSHKHHHLRVDYTYRRPASATLRLSSLVSKILSPDAFFHQDLAAGRLTPPPTRKATKSPPFNAFLVVVVGAAPRSGADSFDYMDRVPASNILSRRQANPAPDASLLLLLPPPRRAAAPIALTIWIAVPRAGLQTLSCRRLIPPPTFQTGRPAELQLVVDSTQRREAALYLWHNISSCGERVFGF</sequence>
<dbReference type="Proteomes" id="UP001362999">
    <property type="component" value="Unassembled WGS sequence"/>
</dbReference>
<organism evidence="1 2">
    <name type="scientific">Favolaschia claudopus</name>
    <dbReference type="NCBI Taxonomy" id="2862362"/>
    <lineage>
        <taxon>Eukaryota</taxon>
        <taxon>Fungi</taxon>
        <taxon>Dikarya</taxon>
        <taxon>Basidiomycota</taxon>
        <taxon>Agaricomycotina</taxon>
        <taxon>Agaricomycetes</taxon>
        <taxon>Agaricomycetidae</taxon>
        <taxon>Agaricales</taxon>
        <taxon>Marasmiineae</taxon>
        <taxon>Mycenaceae</taxon>
        <taxon>Favolaschia</taxon>
    </lineage>
</organism>
<proteinExistence type="predicted"/>